<dbReference type="GO" id="GO:0004824">
    <property type="term" value="F:lysine-tRNA ligase activity"/>
    <property type="evidence" value="ECO:0007669"/>
    <property type="project" value="TreeGrafter"/>
</dbReference>
<dbReference type="GO" id="GO:0005829">
    <property type="term" value="C:cytosol"/>
    <property type="evidence" value="ECO:0007669"/>
    <property type="project" value="TreeGrafter"/>
</dbReference>
<keyword evidence="1" id="KW-0547">Nucleotide-binding</keyword>
<organism evidence="3 4">
    <name type="scientific">Protopolystoma xenopodis</name>
    <dbReference type="NCBI Taxonomy" id="117903"/>
    <lineage>
        <taxon>Eukaryota</taxon>
        <taxon>Metazoa</taxon>
        <taxon>Spiralia</taxon>
        <taxon>Lophotrochozoa</taxon>
        <taxon>Platyhelminthes</taxon>
        <taxon>Monogenea</taxon>
        <taxon>Polyopisthocotylea</taxon>
        <taxon>Polystomatidea</taxon>
        <taxon>Polystomatidae</taxon>
        <taxon>Protopolystoma</taxon>
    </lineage>
</organism>
<dbReference type="PANTHER" id="PTHR42918">
    <property type="entry name" value="LYSYL-TRNA SYNTHETASE"/>
    <property type="match status" value="1"/>
</dbReference>
<gene>
    <name evidence="3" type="ORF">PXEA_LOCUS22741</name>
</gene>
<protein>
    <recommendedName>
        <fullName evidence="5">Lysyl-tRNA synthetase</fullName>
    </recommendedName>
</protein>
<dbReference type="GO" id="GO:0005739">
    <property type="term" value="C:mitochondrion"/>
    <property type="evidence" value="ECO:0007669"/>
    <property type="project" value="TreeGrafter"/>
</dbReference>
<dbReference type="Proteomes" id="UP000784294">
    <property type="component" value="Unassembled WGS sequence"/>
</dbReference>
<evidence type="ECO:0000256" key="2">
    <source>
        <dbReference type="SAM" id="MobiDB-lite"/>
    </source>
</evidence>
<dbReference type="GO" id="GO:0006430">
    <property type="term" value="P:lysyl-tRNA aminoacylation"/>
    <property type="evidence" value="ECO:0007669"/>
    <property type="project" value="TreeGrafter"/>
</dbReference>
<keyword evidence="4" id="KW-1185">Reference proteome</keyword>
<feature type="region of interest" description="Disordered" evidence="2">
    <location>
        <begin position="51"/>
        <end position="71"/>
    </location>
</feature>
<dbReference type="AlphaFoldDB" id="A0A448X6H5"/>
<sequence length="140" mass="15805">MQILRVVPLCRQISCLPAALRAMSELKGTSISKSELKRQMKMQKKLEEKLLKETSAAPKTNSAPNTVQKEDDLDPTVCRIHAKRESGSKLIFYDIMAEDHRLQVMANVAFYKSEDDFLKINNILRRGDILGCIGIPGIFI</sequence>
<dbReference type="GO" id="GO:0017101">
    <property type="term" value="C:aminoacyl-tRNA synthetase multienzyme complex"/>
    <property type="evidence" value="ECO:0007669"/>
    <property type="project" value="TreeGrafter"/>
</dbReference>
<evidence type="ECO:0000313" key="4">
    <source>
        <dbReference type="Proteomes" id="UP000784294"/>
    </source>
</evidence>
<evidence type="ECO:0008006" key="5">
    <source>
        <dbReference type="Google" id="ProtNLM"/>
    </source>
</evidence>
<dbReference type="Gene3D" id="2.40.50.140">
    <property type="entry name" value="Nucleic acid-binding proteins"/>
    <property type="match status" value="1"/>
</dbReference>
<dbReference type="SUPFAM" id="SSF50249">
    <property type="entry name" value="Nucleic acid-binding proteins"/>
    <property type="match status" value="1"/>
</dbReference>
<comment type="caution">
    <text evidence="3">The sequence shown here is derived from an EMBL/GenBank/DDBJ whole genome shotgun (WGS) entry which is preliminary data.</text>
</comment>
<dbReference type="PANTHER" id="PTHR42918:SF9">
    <property type="entry name" value="LYSINE--TRNA LIGASE"/>
    <property type="match status" value="1"/>
</dbReference>
<dbReference type="OrthoDB" id="21243at2759"/>
<dbReference type="GO" id="GO:0000049">
    <property type="term" value="F:tRNA binding"/>
    <property type="evidence" value="ECO:0007669"/>
    <property type="project" value="TreeGrafter"/>
</dbReference>
<accession>A0A448X6H5</accession>
<name>A0A448X6H5_9PLAT</name>
<proteinExistence type="predicted"/>
<evidence type="ECO:0000313" key="3">
    <source>
        <dbReference type="EMBL" id="VEL29301.1"/>
    </source>
</evidence>
<feature type="compositionally biased region" description="Polar residues" evidence="2">
    <location>
        <begin position="57"/>
        <end position="67"/>
    </location>
</feature>
<dbReference type="InterPro" id="IPR012340">
    <property type="entry name" value="NA-bd_OB-fold"/>
</dbReference>
<reference evidence="3" key="1">
    <citation type="submission" date="2018-11" db="EMBL/GenBank/DDBJ databases">
        <authorList>
            <consortium name="Pathogen Informatics"/>
        </authorList>
    </citation>
    <scope>NUCLEOTIDE SEQUENCE</scope>
</reference>
<evidence type="ECO:0000256" key="1">
    <source>
        <dbReference type="ARBA" id="ARBA00022741"/>
    </source>
</evidence>
<dbReference type="EMBL" id="CAAALY010101944">
    <property type="protein sequence ID" value="VEL29301.1"/>
    <property type="molecule type" value="Genomic_DNA"/>
</dbReference>